<evidence type="ECO:0000256" key="4">
    <source>
        <dbReference type="ARBA" id="ARBA00022496"/>
    </source>
</evidence>
<keyword evidence="3 10" id="KW-1134">Transmembrane beta strand</keyword>
<dbReference type="Pfam" id="PF07660">
    <property type="entry name" value="STN"/>
    <property type="match status" value="1"/>
</dbReference>
<dbReference type="PROSITE" id="PS52016">
    <property type="entry name" value="TONB_DEPENDENT_REC_3"/>
    <property type="match status" value="1"/>
</dbReference>
<dbReference type="InterPro" id="IPR000531">
    <property type="entry name" value="Beta-barrel_TonB"/>
</dbReference>
<dbReference type="Gene3D" id="2.60.40.1120">
    <property type="entry name" value="Carboxypeptidase-like, regulatory domain"/>
    <property type="match status" value="1"/>
</dbReference>
<dbReference type="eggNOG" id="COG4771">
    <property type="taxonomic scope" value="Bacteria"/>
</dbReference>
<evidence type="ECO:0000313" key="13">
    <source>
        <dbReference type="EMBL" id="ADY29044.1"/>
    </source>
</evidence>
<dbReference type="InterPro" id="IPR012910">
    <property type="entry name" value="Plug_dom"/>
</dbReference>
<dbReference type="STRING" id="867900.Celly_1216"/>
<dbReference type="SUPFAM" id="SSF49464">
    <property type="entry name" value="Carboxypeptidase regulatory domain-like"/>
    <property type="match status" value="1"/>
</dbReference>
<dbReference type="KEGG" id="cly:Celly_1216"/>
<dbReference type="AlphaFoldDB" id="F0RG78"/>
<dbReference type="OrthoDB" id="9768177at2"/>
<dbReference type="InterPro" id="IPR023997">
    <property type="entry name" value="TonB-dep_OMP_SusC/RagA_CS"/>
</dbReference>
<dbReference type="SUPFAM" id="SSF56935">
    <property type="entry name" value="Porins"/>
    <property type="match status" value="1"/>
</dbReference>
<evidence type="ECO:0000256" key="11">
    <source>
        <dbReference type="RuleBase" id="RU003357"/>
    </source>
</evidence>
<keyword evidence="8 10" id="KW-0472">Membrane</keyword>
<reference evidence="13 14" key="1">
    <citation type="journal article" date="2011" name="Stand. Genomic Sci.">
        <title>Complete genome sequence of Cellulophaga lytica type strain (LIM- 21).</title>
        <authorList>
            <person name="Pati A."/>
            <person name="Abt B."/>
            <person name="Teshima H."/>
            <person name="Nolan M."/>
            <person name="Lapidus A."/>
            <person name="Lucas S."/>
            <person name="Hammon N."/>
            <person name="Deshpande S."/>
            <person name="Cheng J.F."/>
            <person name="Tapia R."/>
            <person name="Han C."/>
            <person name="Goodwin L."/>
            <person name="Pitluck S."/>
            <person name="Liolios K."/>
            <person name="Pagani I."/>
            <person name="Mavromatis K."/>
            <person name="Ovchinikova G."/>
            <person name="Chen A."/>
            <person name="Palaniappan K."/>
            <person name="Land M."/>
            <person name="Hauser L."/>
            <person name="Jeffries C.D."/>
            <person name="Detter J.C."/>
            <person name="Brambilla E.M."/>
            <person name="Kannan K.P."/>
            <person name="Rohde M."/>
            <person name="Spring S."/>
            <person name="Goker M."/>
            <person name="Woyke T."/>
            <person name="Bristow J."/>
            <person name="Eisen J.A."/>
            <person name="Markowitz V."/>
            <person name="Hugenholtz P."/>
            <person name="Kyrpides N.C."/>
            <person name="Klenk H.P."/>
            <person name="Ivanova N."/>
        </authorList>
    </citation>
    <scope>NUCLEOTIDE SEQUENCE [LARGE SCALE GENOMIC DNA]</scope>
    <source>
        <strain evidence="14">ATCC 23178 / DSM 7489 / JCM 8516 / NBRC 14961 / NCIMB 1423 / VKM B-1433 / Cy l20</strain>
    </source>
</reference>
<dbReference type="EMBL" id="CP002534">
    <property type="protein sequence ID" value="ADY29044.1"/>
    <property type="molecule type" value="Genomic_DNA"/>
</dbReference>
<evidence type="ECO:0000313" key="14">
    <source>
        <dbReference type="Proteomes" id="UP000007487"/>
    </source>
</evidence>
<keyword evidence="5 10" id="KW-0812">Transmembrane</keyword>
<dbReference type="GO" id="GO:0009279">
    <property type="term" value="C:cell outer membrane"/>
    <property type="evidence" value="ECO:0007669"/>
    <property type="project" value="UniProtKB-SubCell"/>
</dbReference>
<evidence type="ECO:0000256" key="1">
    <source>
        <dbReference type="ARBA" id="ARBA00004571"/>
    </source>
</evidence>
<comment type="similarity">
    <text evidence="10 11">Belongs to the TonB-dependent receptor family.</text>
</comment>
<keyword evidence="4" id="KW-0406">Ion transport</keyword>
<dbReference type="SMART" id="SM00965">
    <property type="entry name" value="STN"/>
    <property type="match status" value="1"/>
</dbReference>
<dbReference type="InterPro" id="IPR008969">
    <property type="entry name" value="CarboxyPept-like_regulatory"/>
</dbReference>
<dbReference type="NCBIfam" id="TIGR04057">
    <property type="entry name" value="SusC_RagA_signa"/>
    <property type="match status" value="1"/>
</dbReference>
<evidence type="ECO:0000256" key="8">
    <source>
        <dbReference type="ARBA" id="ARBA00023136"/>
    </source>
</evidence>
<dbReference type="InterPro" id="IPR011662">
    <property type="entry name" value="Secretin/TonB_short_N"/>
</dbReference>
<dbReference type="Pfam" id="PF07715">
    <property type="entry name" value="Plug"/>
    <property type="match status" value="1"/>
</dbReference>
<gene>
    <name evidence="13" type="ordered locus">Celly_1216</name>
</gene>
<evidence type="ECO:0000256" key="10">
    <source>
        <dbReference type="PROSITE-ProRule" id="PRU01360"/>
    </source>
</evidence>
<protein>
    <submittedName>
        <fullName evidence="13">TonB-dependent receptor plug</fullName>
    </submittedName>
</protein>
<comment type="subcellular location">
    <subcellularLocation>
        <location evidence="1 10">Cell outer membrane</location>
        <topology evidence="1 10">Multi-pass membrane protein</topology>
    </subcellularLocation>
</comment>
<evidence type="ECO:0000256" key="3">
    <source>
        <dbReference type="ARBA" id="ARBA00022452"/>
    </source>
</evidence>
<dbReference type="GO" id="GO:0006826">
    <property type="term" value="P:iron ion transport"/>
    <property type="evidence" value="ECO:0007669"/>
    <property type="project" value="UniProtKB-KW"/>
</dbReference>
<dbReference type="Proteomes" id="UP000007487">
    <property type="component" value="Chromosome"/>
</dbReference>
<feature type="domain" description="Secretin/TonB short N-terminal" evidence="12">
    <location>
        <begin position="69"/>
        <end position="120"/>
    </location>
</feature>
<dbReference type="InterPro" id="IPR036942">
    <property type="entry name" value="Beta-barrel_TonB_sf"/>
</dbReference>
<sequence>MKKNNERALKIWVFMKLDLKMKLSFLLFITVMFQMLASEGYSQKTKVTLELYNVNLFEVLQDIESKTDLSFFFKNTDVNLNSKVSINVKDKRIESTLEDLFKGTGTTFKIKKNQIILKHNSRKSNLEKEKLEIVSQQFEVKGKIVDENGIPLLGATVVVKGTGRGVSANKDGKYTIVANNGNDVLVFSYIGFQNSEILINNKSTINVTLKESIEKMEEVVLVGYGKVKKENLTGSVSTIDVKNIANQAPTVNIDNALQGQVAGVYVSSSTGQPGAAARIRIRGTTSLLGSNQPLFVIDGIPVVPNSNIPIGGTEGGNLGNELAQEGLSTPIGNINTSDIESISILKDASAAAIYGSRAANGVIIINTKQGVYSGKTKFDASVSFSSQNAQTLDVLNADQFKDVWTQAVTNGSRNDAFARSVLDGSYFGDADTDWEKEVGPGIPLATAYNLNVYGGSKTTRYSASLGVNTQEGVYDNTGFDKYTFNTNLDTKINDRWSFGTKLNVSSTDQESVDGGLTQLIYNFRPDLTVFDEGGNYSFSSQFNSENPVARSNGTNSNVTLLVLGSIYTQIKLAKGLKLKSLFSLNYNNGNQKSFYPAYTFTGGWGRLTGDGDGYAQESRSRFTNTLWQNTLTYEGFFGKHNINSVVGVSFEKNKSSNTKGWGEGFFNDVLTNINSATVFTDASSFESGSGLESYFGRVNYDYDNKYLLTLSARVDGSSKFAKDNQYAFFPAAALAWRISGEPFLRNNKFIDELKIRASLGKTGQQDFGDYAWRTLYETEDYGPDPSIILTQLGNDKLKWETTDQFDLGLDFSLFNSRLSGTLGYYTKETKDALFTAITPGNTGVNRVIANIGNTKNEGYELELKASIIRKKDFAWNVSFNISKNDNTLTKISDDFKDDDGFLTGFPGGGRLREGSPIGLIYGYVADGLFQEQSEIDNLNEGSETGVYQNSLTAPGDIKFLDINGPDGVPDGRITNLDQRVIGDTQPDFFGGINNTFTYKGFSLSTFFTYSIGNDLDAFGLARGTNFASTFIGENKINTVLNAWSPENTDTDIPRAVYFDPNNNDRVSTHYVYDASYLRLKTVNLSYNFSKQLINQLKGIDRVSVYVTGQNLFTVTDYPGADPEASNLYNNDISAGRDNNRFPISKVFTTGIKIGF</sequence>
<evidence type="ECO:0000256" key="9">
    <source>
        <dbReference type="ARBA" id="ARBA00023237"/>
    </source>
</evidence>
<keyword evidence="6" id="KW-0408">Iron</keyword>
<keyword evidence="7 11" id="KW-0798">TonB box</keyword>
<dbReference type="Gene3D" id="2.40.170.20">
    <property type="entry name" value="TonB-dependent receptor, beta-barrel domain"/>
    <property type="match status" value="1"/>
</dbReference>
<dbReference type="HOGENOM" id="CLU_004317_0_1_10"/>
<dbReference type="InterPro" id="IPR039426">
    <property type="entry name" value="TonB-dep_rcpt-like"/>
</dbReference>
<dbReference type="Pfam" id="PF13715">
    <property type="entry name" value="CarbopepD_reg_2"/>
    <property type="match status" value="1"/>
</dbReference>
<dbReference type="InterPro" id="IPR023996">
    <property type="entry name" value="TonB-dep_OMP_SusC/RagA"/>
</dbReference>
<evidence type="ECO:0000256" key="2">
    <source>
        <dbReference type="ARBA" id="ARBA00022448"/>
    </source>
</evidence>
<accession>F0RG78</accession>
<evidence type="ECO:0000256" key="6">
    <source>
        <dbReference type="ARBA" id="ARBA00023004"/>
    </source>
</evidence>
<evidence type="ECO:0000256" key="5">
    <source>
        <dbReference type="ARBA" id="ARBA00022692"/>
    </source>
</evidence>
<proteinExistence type="inferred from homology"/>
<name>F0RG78_CELLC</name>
<evidence type="ECO:0000256" key="7">
    <source>
        <dbReference type="ARBA" id="ARBA00023077"/>
    </source>
</evidence>
<keyword evidence="13" id="KW-0675">Receptor</keyword>
<dbReference type="NCBIfam" id="TIGR04056">
    <property type="entry name" value="OMP_RagA_SusC"/>
    <property type="match status" value="1"/>
</dbReference>
<dbReference type="Gene3D" id="2.170.130.10">
    <property type="entry name" value="TonB-dependent receptor, plug domain"/>
    <property type="match status" value="1"/>
</dbReference>
<organism evidence="13 14">
    <name type="scientific">Cellulophaga lytica (strain ATCC 23178 / DSM 7489 / JCM 8516 / NBRC 14961 / NCIMB 1423 / VKM B-1433 / Cy l20)</name>
    <dbReference type="NCBI Taxonomy" id="867900"/>
    <lineage>
        <taxon>Bacteria</taxon>
        <taxon>Pseudomonadati</taxon>
        <taxon>Bacteroidota</taxon>
        <taxon>Flavobacteriia</taxon>
        <taxon>Flavobacteriales</taxon>
        <taxon>Flavobacteriaceae</taxon>
        <taxon>Cellulophaga</taxon>
    </lineage>
</organism>
<keyword evidence="9 10" id="KW-0998">Cell outer membrane</keyword>
<keyword evidence="14" id="KW-1185">Reference proteome</keyword>
<keyword evidence="4" id="KW-0410">Iron transport</keyword>
<keyword evidence="2 10" id="KW-0813">Transport</keyword>
<evidence type="ECO:0000259" key="12">
    <source>
        <dbReference type="SMART" id="SM00965"/>
    </source>
</evidence>
<dbReference type="Pfam" id="PF00593">
    <property type="entry name" value="TonB_dep_Rec_b-barrel"/>
    <property type="match status" value="1"/>
</dbReference>
<dbReference type="InterPro" id="IPR037066">
    <property type="entry name" value="Plug_dom_sf"/>
</dbReference>